<dbReference type="GO" id="GO:0009116">
    <property type="term" value="P:nucleoside metabolic process"/>
    <property type="evidence" value="ECO:0007669"/>
    <property type="project" value="InterPro"/>
</dbReference>
<organism evidence="2 3">
    <name type="scientific">Longibacter salinarum</name>
    <dbReference type="NCBI Taxonomy" id="1850348"/>
    <lineage>
        <taxon>Bacteria</taxon>
        <taxon>Pseudomonadati</taxon>
        <taxon>Rhodothermota</taxon>
        <taxon>Rhodothermia</taxon>
        <taxon>Rhodothermales</taxon>
        <taxon>Salisaetaceae</taxon>
        <taxon>Longibacter</taxon>
    </lineage>
</organism>
<name>A0A2A8D0M8_9BACT</name>
<dbReference type="InterPro" id="IPR035994">
    <property type="entry name" value="Nucleoside_phosphorylase_sf"/>
</dbReference>
<protein>
    <submittedName>
        <fullName evidence="2">5'-methylthioadenosine nucleosidase</fullName>
    </submittedName>
</protein>
<dbReference type="OrthoDB" id="1493952at2"/>
<comment type="caution">
    <text evidence="2">The sequence shown here is derived from an EMBL/GenBank/DDBJ whole genome shotgun (WGS) entry which is preliminary data.</text>
</comment>
<accession>A0A2A8D0M8</accession>
<dbReference type="Pfam" id="PF01048">
    <property type="entry name" value="PNP_UDP_1"/>
    <property type="match status" value="1"/>
</dbReference>
<dbReference type="SUPFAM" id="SSF53167">
    <property type="entry name" value="Purine and uridine phosphorylases"/>
    <property type="match status" value="1"/>
</dbReference>
<dbReference type="InterPro" id="IPR000845">
    <property type="entry name" value="Nucleoside_phosphorylase_d"/>
</dbReference>
<dbReference type="Gene3D" id="3.40.50.1580">
    <property type="entry name" value="Nucleoside phosphorylase domain"/>
    <property type="match status" value="1"/>
</dbReference>
<evidence type="ECO:0000313" key="3">
    <source>
        <dbReference type="Proteomes" id="UP000220102"/>
    </source>
</evidence>
<gene>
    <name evidence="2" type="ORF">CRI94_04855</name>
</gene>
<evidence type="ECO:0000259" key="1">
    <source>
        <dbReference type="Pfam" id="PF01048"/>
    </source>
</evidence>
<dbReference type="RefSeq" id="WP_098074549.1">
    <property type="nucleotide sequence ID" value="NZ_PDEQ01000002.1"/>
</dbReference>
<evidence type="ECO:0000313" key="2">
    <source>
        <dbReference type="EMBL" id="PEN14367.1"/>
    </source>
</evidence>
<proteinExistence type="predicted"/>
<sequence length="201" mass="21878">MTGLVFTTAEEADDILSSLDGIRPDNLMEGDILSLGDVVLGVLGVGKIKATLNTERLLRDHSVARLIHVGTCTALSDNYDVGTLLAGSFVLEGDRVHLDAPSYPRMPLDCPFETDAECTIVTQDHDIGDDEEHSYWQRIADVNDTSSYALAYVAAQRGIPCHIVKVVASQMGVDSDSFLRDRQKAHERLSSFLSSQILAEA</sequence>
<feature type="domain" description="Nucleoside phosphorylase" evidence="1">
    <location>
        <begin position="35"/>
        <end position="97"/>
    </location>
</feature>
<dbReference type="GO" id="GO:0003824">
    <property type="term" value="F:catalytic activity"/>
    <property type="evidence" value="ECO:0007669"/>
    <property type="project" value="InterPro"/>
</dbReference>
<dbReference type="EMBL" id="PDEQ01000002">
    <property type="protein sequence ID" value="PEN14367.1"/>
    <property type="molecule type" value="Genomic_DNA"/>
</dbReference>
<dbReference type="Proteomes" id="UP000220102">
    <property type="component" value="Unassembled WGS sequence"/>
</dbReference>
<reference evidence="2 3" key="1">
    <citation type="submission" date="2017-10" db="EMBL/GenBank/DDBJ databases">
        <title>Draft genome of Longibacter Salinarum.</title>
        <authorList>
            <person name="Goh K.M."/>
            <person name="Shamsir M.S."/>
            <person name="Lim S.W."/>
        </authorList>
    </citation>
    <scope>NUCLEOTIDE SEQUENCE [LARGE SCALE GENOMIC DNA]</scope>
    <source>
        <strain evidence="2 3">KCTC 52045</strain>
    </source>
</reference>
<dbReference type="AlphaFoldDB" id="A0A2A8D0M8"/>
<keyword evidence="3" id="KW-1185">Reference proteome</keyword>